<sequence>MGALPRRLGQGWRCAVVLTLLCGLTAATSYRSSSSGSGSAFVEFSVGDGSGSISHHQHAAGPASSSDATVEIRFPTDPGTGSAGTEIVAGVASGDGSLDKVEIMAYPLVTEPLLVLSATKASAVAPSGLTAQEETASSAASEVVVGSSSHDAPIPTEPAEEMHGVPSNPTLVNAVAFDGRAAVTWKAPDDDGLDSITAYEVGWFDEEDNVLVGTQRVTSASVNVVNHAGNTSVSTGAVESVPTSTVVEPLVNGRSYTFKVRAHNVNGFSVWSAKSLAVSPLHPPDLCERLSCSGHGTCFPNYHNEKSPKHRQMRALSSHLKASNTAIDEYSLDAVCICRPGYGPPDCSAKTSEDGAQYVWRATEWSECDSGCGGGRRTRDAVCFDLSTNEKAPSEEFCTDTKPSVTDICNGIECGSKRVVVKYEVEMSYDEVLFSPTAVEAFEFAFTTEVASALQIPRSRLEITALERGSIVVFFQILPASRVGEKSLNDIVENLQDQLGNETSILRSMGTFARRIEPNGAKLSFSIADQTVAGGAEDISVAGLVGTMLVLGFFVSMFGWFLRRRHYRLLKDEERNEGAFDSDASEMEKSGTGMKRMNIKSMS</sequence>
<dbReference type="SUPFAM" id="SSF49265">
    <property type="entry name" value="Fibronectin type III"/>
    <property type="match status" value="1"/>
</dbReference>
<dbReference type="SUPFAM" id="SSF82895">
    <property type="entry name" value="TSP-1 type 1 repeat"/>
    <property type="match status" value="1"/>
</dbReference>
<feature type="domain" description="Fibronectin type-III" evidence="4">
    <location>
        <begin position="165"/>
        <end position="284"/>
    </location>
</feature>
<dbReference type="AlphaFoldDB" id="G4YZV5"/>
<dbReference type="InParanoid" id="G4YZV5"/>
<dbReference type="InterPro" id="IPR036116">
    <property type="entry name" value="FN3_sf"/>
</dbReference>
<dbReference type="Pfam" id="PF00041">
    <property type="entry name" value="fn3"/>
    <property type="match status" value="1"/>
</dbReference>
<dbReference type="KEGG" id="psoj:PHYSODRAFT_312399"/>
<feature type="region of interest" description="Disordered" evidence="1">
    <location>
        <begin position="52"/>
        <end position="83"/>
    </location>
</feature>
<dbReference type="InterPro" id="IPR000884">
    <property type="entry name" value="TSP1_rpt"/>
</dbReference>
<evidence type="ECO:0000256" key="1">
    <source>
        <dbReference type="SAM" id="MobiDB-lite"/>
    </source>
</evidence>
<evidence type="ECO:0000313" key="5">
    <source>
        <dbReference type="EMBL" id="EGZ26330.1"/>
    </source>
</evidence>
<gene>
    <name evidence="5" type="ORF">PHYSODRAFT_312399</name>
</gene>
<keyword evidence="6" id="KW-1185">Reference proteome</keyword>
<evidence type="ECO:0000313" key="6">
    <source>
        <dbReference type="Proteomes" id="UP000002640"/>
    </source>
</evidence>
<evidence type="ECO:0000256" key="2">
    <source>
        <dbReference type="SAM" id="Phobius"/>
    </source>
</evidence>
<dbReference type="InterPro" id="IPR003961">
    <property type="entry name" value="FN3_dom"/>
</dbReference>
<dbReference type="EMBL" id="JH159152">
    <property type="protein sequence ID" value="EGZ26330.1"/>
    <property type="molecule type" value="Genomic_DNA"/>
</dbReference>
<reference evidence="5 6" key="1">
    <citation type="journal article" date="2006" name="Science">
        <title>Phytophthora genome sequences uncover evolutionary origins and mechanisms of pathogenesis.</title>
        <authorList>
            <person name="Tyler B.M."/>
            <person name="Tripathy S."/>
            <person name="Zhang X."/>
            <person name="Dehal P."/>
            <person name="Jiang R.H."/>
            <person name="Aerts A."/>
            <person name="Arredondo F.D."/>
            <person name="Baxter L."/>
            <person name="Bensasson D."/>
            <person name="Beynon J.L."/>
            <person name="Chapman J."/>
            <person name="Damasceno C.M."/>
            <person name="Dorrance A.E."/>
            <person name="Dou D."/>
            <person name="Dickerman A.W."/>
            <person name="Dubchak I.L."/>
            <person name="Garbelotto M."/>
            <person name="Gijzen M."/>
            <person name="Gordon S.G."/>
            <person name="Govers F."/>
            <person name="Grunwald N.J."/>
            <person name="Huang W."/>
            <person name="Ivors K.L."/>
            <person name="Jones R.W."/>
            <person name="Kamoun S."/>
            <person name="Krampis K."/>
            <person name="Lamour K.H."/>
            <person name="Lee M.K."/>
            <person name="McDonald W.H."/>
            <person name="Medina M."/>
            <person name="Meijer H.J."/>
            <person name="Nordberg E.K."/>
            <person name="Maclean D.J."/>
            <person name="Ospina-Giraldo M.D."/>
            <person name="Morris P.F."/>
            <person name="Phuntumart V."/>
            <person name="Putnam N.H."/>
            <person name="Rash S."/>
            <person name="Rose J.K."/>
            <person name="Sakihama Y."/>
            <person name="Salamov A.A."/>
            <person name="Savidor A."/>
            <person name="Scheuring C.F."/>
            <person name="Smith B.M."/>
            <person name="Sobral B.W."/>
            <person name="Terry A."/>
            <person name="Torto-Alalibo T.A."/>
            <person name="Win J."/>
            <person name="Xu Z."/>
            <person name="Zhang H."/>
            <person name="Grigoriev I.V."/>
            <person name="Rokhsar D.S."/>
            <person name="Boore J.L."/>
        </authorList>
    </citation>
    <scope>NUCLEOTIDE SEQUENCE [LARGE SCALE GENOMIC DNA]</scope>
    <source>
        <strain evidence="5 6">P6497</strain>
    </source>
</reference>
<dbReference type="GeneID" id="20643485"/>
<keyword evidence="2" id="KW-1133">Transmembrane helix</keyword>
<dbReference type="CDD" id="cd00063">
    <property type="entry name" value="FN3"/>
    <property type="match status" value="1"/>
</dbReference>
<feature type="region of interest" description="Disordered" evidence="1">
    <location>
        <begin position="578"/>
        <end position="603"/>
    </location>
</feature>
<dbReference type="PROSITE" id="PS50853">
    <property type="entry name" value="FN3"/>
    <property type="match status" value="1"/>
</dbReference>
<dbReference type="Gene3D" id="2.20.100.10">
    <property type="entry name" value="Thrombospondin type-1 (TSP1) repeat"/>
    <property type="match status" value="1"/>
</dbReference>
<protein>
    <recommendedName>
        <fullName evidence="4">Fibronectin type-III domain-containing protein</fullName>
    </recommendedName>
</protein>
<proteinExistence type="predicted"/>
<organism evidence="5 6">
    <name type="scientific">Phytophthora sojae (strain P6497)</name>
    <name type="common">Soybean stem and root rot agent</name>
    <name type="synonym">Phytophthora megasperma f. sp. glycines</name>
    <dbReference type="NCBI Taxonomy" id="1094619"/>
    <lineage>
        <taxon>Eukaryota</taxon>
        <taxon>Sar</taxon>
        <taxon>Stramenopiles</taxon>
        <taxon>Oomycota</taxon>
        <taxon>Peronosporomycetes</taxon>
        <taxon>Peronosporales</taxon>
        <taxon>Peronosporaceae</taxon>
        <taxon>Phytophthora</taxon>
    </lineage>
</organism>
<dbReference type="RefSeq" id="XP_009521618.1">
    <property type="nucleotide sequence ID" value="XM_009523323.1"/>
</dbReference>
<dbReference type="Pfam" id="PF19030">
    <property type="entry name" value="TSP1_ADAMTS"/>
    <property type="match status" value="1"/>
</dbReference>
<dbReference type="Gene3D" id="2.60.40.10">
    <property type="entry name" value="Immunoglobulins"/>
    <property type="match status" value="1"/>
</dbReference>
<evidence type="ECO:0000259" key="4">
    <source>
        <dbReference type="PROSITE" id="PS50853"/>
    </source>
</evidence>
<name>G4YZV5_PHYSP</name>
<dbReference type="STRING" id="1094619.G4YZV5"/>
<feature type="transmembrane region" description="Helical" evidence="2">
    <location>
        <begin position="539"/>
        <end position="562"/>
    </location>
</feature>
<feature type="chain" id="PRO_5003471751" description="Fibronectin type-III domain-containing protein" evidence="3">
    <location>
        <begin position="28"/>
        <end position="603"/>
    </location>
</feature>
<dbReference type="Proteomes" id="UP000002640">
    <property type="component" value="Unassembled WGS sequence"/>
</dbReference>
<keyword evidence="2" id="KW-0812">Transmembrane</keyword>
<dbReference type="OMA" id="MIAEQHA"/>
<accession>G4YZV5</accession>
<dbReference type="InterPro" id="IPR013783">
    <property type="entry name" value="Ig-like_fold"/>
</dbReference>
<feature type="signal peptide" evidence="3">
    <location>
        <begin position="1"/>
        <end position="27"/>
    </location>
</feature>
<keyword evidence="3" id="KW-0732">Signal</keyword>
<keyword evidence="2" id="KW-0472">Membrane</keyword>
<dbReference type="PROSITE" id="PS50092">
    <property type="entry name" value="TSP1"/>
    <property type="match status" value="1"/>
</dbReference>
<evidence type="ECO:0000256" key="3">
    <source>
        <dbReference type="SAM" id="SignalP"/>
    </source>
</evidence>
<dbReference type="InterPro" id="IPR036383">
    <property type="entry name" value="TSP1_rpt_sf"/>
</dbReference>
<dbReference type="SMART" id="SM00060">
    <property type="entry name" value="FN3"/>
    <property type="match status" value="1"/>
</dbReference>